<dbReference type="OrthoDB" id="1700484at2"/>
<keyword evidence="1" id="KW-1003">Cell membrane</keyword>
<dbReference type="GO" id="GO:0070395">
    <property type="term" value="P:lipoteichoic acid biosynthetic process"/>
    <property type="evidence" value="ECO:0007669"/>
    <property type="project" value="UniProtKB-UniRule"/>
</dbReference>
<dbReference type="PANTHER" id="PTHR40039">
    <property type="entry name" value="PROTEIN DLTD"/>
    <property type="match status" value="1"/>
</dbReference>
<keyword evidence="1" id="KW-0472">Membrane</keyword>
<sequence length="414" mass="47840">MKKKLFFAFGPLIIAVIIVGIIFLTPANSAITNNKVLEQASSSMADTVIQGSDLTKSALKQSEYIPFFGSSELSRFSPFHPSVLSYKYDRDYTPFLIGAPGTQSLMHYAIMNNSQQALTNKKMVFIISPQWFVENGVKEDYFAAHFSKLQLYHWMMHTKKVTAYEQYYAKRLLQFENIQNSPTMKENLQQIMHGTALSEKQVRDLKLEYRVLNREDRIFGTMNMRASNNLSKIHDFENMLPTTENQQEWLALANELGAKETSSNDLGISNDFYNKNLKDRVETLKDKQQNLDYTKGPEFADFQLVLNQIAAQNADVLFIIPPINEKWSDYTGLSQEMVQQFATKITTQLNEQGFYHVADFTKKSAEPYFMQDTIHLGWRGWIDVDKALQSFIKDITKPQYQMDDNYLSEAWQQQ</sequence>
<dbReference type="InterPro" id="IPR023896">
    <property type="entry name" value="LTA_DltD"/>
</dbReference>
<organism evidence="2 3">
    <name type="scientific">Candidatus Kurthia intestinigallinarum</name>
    <dbReference type="NCBI Taxonomy" id="1562256"/>
    <lineage>
        <taxon>Bacteria</taxon>
        <taxon>Bacillati</taxon>
        <taxon>Bacillota</taxon>
        <taxon>Bacilli</taxon>
        <taxon>Bacillales</taxon>
        <taxon>Caryophanaceae</taxon>
        <taxon>Kurthia</taxon>
    </lineage>
</organism>
<name>A0A433RW68_9BACL</name>
<dbReference type="NCBIfam" id="TIGR04092">
    <property type="entry name" value="LTA_DltD"/>
    <property type="match status" value="1"/>
</dbReference>
<protein>
    <recommendedName>
        <fullName evidence="1">Protein DltD</fullName>
    </recommendedName>
</protein>
<dbReference type="EMBL" id="JTFC01000019">
    <property type="protein sequence ID" value="RUS57546.1"/>
    <property type="molecule type" value="Genomic_DNA"/>
</dbReference>
<dbReference type="RefSeq" id="WP_126989878.1">
    <property type="nucleotide sequence ID" value="NZ_JTFC01000019.1"/>
</dbReference>
<dbReference type="SUPFAM" id="SSF52266">
    <property type="entry name" value="SGNH hydrolase"/>
    <property type="match status" value="1"/>
</dbReference>
<comment type="pathway">
    <text evidence="1">Cell wall biogenesis; lipoteichoic acid biosynthesis.</text>
</comment>
<comment type="similarity">
    <text evidence="1">Belongs to the DltD family.</text>
</comment>
<dbReference type="Proteomes" id="UP000288623">
    <property type="component" value="Unassembled WGS sequence"/>
</dbReference>
<dbReference type="PANTHER" id="PTHR40039:SF1">
    <property type="entry name" value="PROTEIN DLTD"/>
    <property type="match status" value="1"/>
</dbReference>
<dbReference type="UniPathway" id="UPA00556"/>
<dbReference type="InterPro" id="IPR006998">
    <property type="entry name" value="DltD"/>
</dbReference>
<dbReference type="AlphaFoldDB" id="A0A433RW68"/>
<evidence type="ECO:0000313" key="3">
    <source>
        <dbReference type="Proteomes" id="UP000288623"/>
    </source>
</evidence>
<accession>A0A433RW68</accession>
<comment type="caution">
    <text evidence="2">The sequence shown here is derived from an EMBL/GenBank/DDBJ whole genome shotgun (WGS) entry which is preliminary data.</text>
</comment>
<dbReference type="PIRSF" id="PIRSF021438">
    <property type="entry name" value="DltD"/>
    <property type="match status" value="1"/>
</dbReference>
<dbReference type="Pfam" id="PF04914">
    <property type="entry name" value="DltD"/>
    <property type="match status" value="1"/>
</dbReference>
<proteinExistence type="inferred from homology"/>
<keyword evidence="3" id="KW-1185">Reference proteome</keyword>
<gene>
    <name evidence="2" type="ORF">QI30_05175</name>
</gene>
<evidence type="ECO:0000313" key="2">
    <source>
        <dbReference type="EMBL" id="RUS57546.1"/>
    </source>
</evidence>
<dbReference type="GO" id="GO:0005886">
    <property type="term" value="C:plasma membrane"/>
    <property type="evidence" value="ECO:0007669"/>
    <property type="project" value="UniProtKB-UniRule"/>
</dbReference>
<reference evidence="2 3" key="1">
    <citation type="submission" date="2014-11" db="EMBL/GenBank/DDBJ databases">
        <title>Genome sequence and analysis of novel Kurthia sp.</title>
        <authorList>
            <person name="Lawson J.N."/>
            <person name="Gonzalez J.E."/>
            <person name="Rinauldi L."/>
            <person name="Xuan Z."/>
            <person name="Firman A."/>
            <person name="Shaddox L."/>
            <person name="Trudeau A."/>
            <person name="Shah S."/>
            <person name="Reiman D."/>
        </authorList>
    </citation>
    <scope>NUCLEOTIDE SEQUENCE [LARGE SCALE GENOMIC DNA]</scope>
    <source>
        <strain evidence="2 3">3B1D</strain>
    </source>
</reference>
<evidence type="ECO:0000256" key="1">
    <source>
        <dbReference type="PIRNR" id="PIRNR021438"/>
    </source>
</evidence>